<sequence>MAIDPKNRPVRVINDDTTDQELAAGHIIPGGDPPKNEDARGGFGNREGREGYGTDTANGITALGENRNADSTTLPPIIFFPTTRAATGKPMRTCLIRTSSTTTRP</sequence>
<name>A0ABY4G5T2_9BACT</name>
<evidence type="ECO:0000256" key="1">
    <source>
        <dbReference type="SAM" id="MobiDB-lite"/>
    </source>
</evidence>
<reference evidence="2" key="1">
    <citation type="submission" date="2022-04" db="EMBL/GenBank/DDBJ databases">
        <title>Hymenobacter sp. isolated from the air.</title>
        <authorList>
            <person name="Won M."/>
            <person name="Lee C.-M."/>
            <person name="Woen H.-Y."/>
            <person name="Kwon S.-W."/>
        </authorList>
    </citation>
    <scope>NUCLEOTIDE SEQUENCE</scope>
    <source>
        <strain evidence="2">5420S-77</strain>
    </source>
</reference>
<feature type="compositionally biased region" description="Basic and acidic residues" evidence="1">
    <location>
        <begin position="34"/>
        <end position="52"/>
    </location>
</feature>
<dbReference type="EMBL" id="CP095061">
    <property type="protein sequence ID" value="UOQ66238.1"/>
    <property type="molecule type" value="Genomic_DNA"/>
</dbReference>
<proteinExistence type="predicted"/>
<evidence type="ECO:0000313" key="2">
    <source>
        <dbReference type="EMBL" id="UOQ66238.1"/>
    </source>
</evidence>
<feature type="region of interest" description="Disordered" evidence="1">
    <location>
        <begin position="24"/>
        <end position="75"/>
    </location>
</feature>
<organism evidence="2 3">
    <name type="scientific">Hymenobacter volaticus</name>
    <dbReference type="NCBI Taxonomy" id="2932254"/>
    <lineage>
        <taxon>Bacteria</taxon>
        <taxon>Pseudomonadati</taxon>
        <taxon>Bacteroidota</taxon>
        <taxon>Cytophagia</taxon>
        <taxon>Cytophagales</taxon>
        <taxon>Hymenobacteraceae</taxon>
        <taxon>Hymenobacter</taxon>
    </lineage>
</organism>
<dbReference type="RefSeq" id="WP_245120216.1">
    <property type="nucleotide sequence ID" value="NZ_CP095061.1"/>
</dbReference>
<evidence type="ECO:0000313" key="3">
    <source>
        <dbReference type="Proteomes" id="UP000830401"/>
    </source>
</evidence>
<accession>A0ABY4G5T2</accession>
<dbReference type="Proteomes" id="UP000830401">
    <property type="component" value="Chromosome"/>
</dbReference>
<keyword evidence="3" id="KW-1185">Reference proteome</keyword>
<gene>
    <name evidence="2" type="ORF">MUN86_22545</name>
</gene>
<protein>
    <submittedName>
        <fullName evidence="2">Uncharacterized protein</fullName>
    </submittedName>
</protein>